<evidence type="ECO:0000313" key="1">
    <source>
        <dbReference type="EMBL" id="AVP99106.1"/>
    </source>
</evidence>
<dbReference type="AlphaFoldDB" id="A0A2P1PW99"/>
<reference evidence="1 2" key="1">
    <citation type="submission" date="2018-03" db="EMBL/GenBank/DDBJ databases">
        <title>Ahniella affigens gen. nov., sp. nov., a gammaproteobacterium isolated from sandy soil near a stream.</title>
        <authorList>
            <person name="Ko Y."/>
            <person name="Kim J.-H."/>
        </authorList>
    </citation>
    <scope>NUCLEOTIDE SEQUENCE [LARGE SCALE GENOMIC DNA]</scope>
    <source>
        <strain evidence="1 2">D13</strain>
    </source>
</reference>
<reference evidence="1 2" key="2">
    <citation type="submission" date="2018-03" db="EMBL/GenBank/DDBJ databases">
        <authorList>
            <person name="Keele B.F."/>
        </authorList>
    </citation>
    <scope>NUCLEOTIDE SEQUENCE [LARGE SCALE GENOMIC DNA]</scope>
    <source>
        <strain evidence="1 2">D13</strain>
    </source>
</reference>
<dbReference type="EMBL" id="CP027860">
    <property type="protein sequence ID" value="AVP99106.1"/>
    <property type="molecule type" value="Genomic_DNA"/>
</dbReference>
<protein>
    <submittedName>
        <fullName evidence="1">Uncharacterized protein</fullName>
    </submittedName>
</protein>
<dbReference type="KEGG" id="xba:C7S18_18880"/>
<dbReference type="RefSeq" id="WP_106893025.1">
    <property type="nucleotide sequence ID" value="NZ_CP027860.1"/>
</dbReference>
<proteinExistence type="predicted"/>
<dbReference type="Proteomes" id="UP000241074">
    <property type="component" value="Chromosome"/>
</dbReference>
<organism evidence="1 2">
    <name type="scientific">Ahniella affigens</name>
    <dbReference type="NCBI Taxonomy" id="2021234"/>
    <lineage>
        <taxon>Bacteria</taxon>
        <taxon>Pseudomonadati</taxon>
        <taxon>Pseudomonadota</taxon>
        <taxon>Gammaproteobacteria</taxon>
        <taxon>Lysobacterales</taxon>
        <taxon>Rhodanobacteraceae</taxon>
        <taxon>Ahniella</taxon>
    </lineage>
</organism>
<name>A0A2P1PW99_9GAMM</name>
<sequence>MTDSMRGRILFEVAYTDSEFQVPIITTLIDLDTTEMVEGVLHHLFLAHEVFARSNEPEKLVMLTSEQIGRLIHARELAELASRFATVVPREYLDRIGV</sequence>
<evidence type="ECO:0000313" key="2">
    <source>
        <dbReference type="Proteomes" id="UP000241074"/>
    </source>
</evidence>
<accession>A0A2P1PW99</accession>
<keyword evidence="2" id="KW-1185">Reference proteome</keyword>
<gene>
    <name evidence="1" type="ORF">C7S18_18880</name>
</gene>